<keyword evidence="1" id="KW-0678">Repressor</keyword>
<dbReference type="RefSeq" id="WP_117892910.1">
    <property type="nucleotide sequence ID" value="NZ_CABJCV010000001.1"/>
</dbReference>
<dbReference type="CDD" id="cd01107">
    <property type="entry name" value="HTH_BmrR"/>
    <property type="match status" value="1"/>
</dbReference>
<keyword evidence="3" id="KW-0238">DNA-binding</keyword>
<dbReference type="SUPFAM" id="SSF46955">
    <property type="entry name" value="Putative DNA-binding domain"/>
    <property type="match status" value="1"/>
</dbReference>
<dbReference type="InterPro" id="IPR047057">
    <property type="entry name" value="MerR_fam"/>
</dbReference>
<dbReference type="GO" id="GO:0003700">
    <property type="term" value="F:DNA-binding transcription factor activity"/>
    <property type="evidence" value="ECO:0007669"/>
    <property type="project" value="InterPro"/>
</dbReference>
<feature type="domain" description="HTH merR-type" evidence="6">
    <location>
        <begin position="1"/>
        <end position="71"/>
    </location>
</feature>
<keyword evidence="2" id="KW-0805">Transcription regulation</keyword>
<evidence type="ECO:0000256" key="2">
    <source>
        <dbReference type="ARBA" id="ARBA00023015"/>
    </source>
</evidence>
<evidence type="ECO:0000259" key="6">
    <source>
        <dbReference type="PROSITE" id="PS50937"/>
    </source>
</evidence>
<dbReference type="Pfam" id="PF13411">
    <property type="entry name" value="MerR_1"/>
    <property type="match status" value="1"/>
</dbReference>
<organism evidence="7 8">
    <name type="scientific">Holdemania filiformis</name>
    <dbReference type="NCBI Taxonomy" id="61171"/>
    <lineage>
        <taxon>Bacteria</taxon>
        <taxon>Bacillati</taxon>
        <taxon>Bacillota</taxon>
        <taxon>Erysipelotrichia</taxon>
        <taxon>Erysipelotrichales</taxon>
        <taxon>Erysipelotrichaceae</taxon>
        <taxon>Holdemania</taxon>
    </lineage>
</organism>
<accession>A0A412G6X7</accession>
<keyword evidence="4" id="KW-0804">Transcription</keyword>
<dbReference type="Proteomes" id="UP000284178">
    <property type="component" value="Unassembled WGS sequence"/>
</dbReference>
<dbReference type="PANTHER" id="PTHR30204:SF69">
    <property type="entry name" value="MERR-FAMILY TRANSCRIPTIONAL REGULATOR"/>
    <property type="match status" value="1"/>
</dbReference>
<protein>
    <submittedName>
        <fullName evidence="7">MerR family transcriptional regulator</fullName>
    </submittedName>
</protein>
<dbReference type="InterPro" id="IPR029442">
    <property type="entry name" value="GyrI-like"/>
</dbReference>
<dbReference type="GeneID" id="83014143"/>
<dbReference type="PROSITE" id="PS00552">
    <property type="entry name" value="HTH_MERR_1"/>
    <property type="match status" value="1"/>
</dbReference>
<dbReference type="InterPro" id="IPR010499">
    <property type="entry name" value="AraC_E-bd"/>
</dbReference>
<dbReference type="PANTHER" id="PTHR30204">
    <property type="entry name" value="REDOX-CYCLING DRUG-SENSING TRANSCRIPTIONAL ACTIVATOR SOXR"/>
    <property type="match status" value="1"/>
</dbReference>
<dbReference type="InterPro" id="IPR011256">
    <property type="entry name" value="Reg_factor_effector_dom_sf"/>
</dbReference>
<evidence type="ECO:0000256" key="4">
    <source>
        <dbReference type="ARBA" id="ARBA00023163"/>
    </source>
</evidence>
<feature type="coiled-coil region" evidence="5">
    <location>
        <begin position="80"/>
        <end position="107"/>
    </location>
</feature>
<evidence type="ECO:0000256" key="5">
    <source>
        <dbReference type="SAM" id="Coils"/>
    </source>
</evidence>
<gene>
    <name evidence="7" type="ORF">DWY25_01810</name>
</gene>
<name>A0A412G6X7_9FIRM</name>
<keyword evidence="5" id="KW-0175">Coiled coil</keyword>
<dbReference type="Gene3D" id="1.10.1660.10">
    <property type="match status" value="1"/>
</dbReference>
<proteinExistence type="predicted"/>
<dbReference type="Gene3D" id="3.20.80.10">
    <property type="entry name" value="Regulatory factor, effector binding domain"/>
    <property type="match status" value="1"/>
</dbReference>
<dbReference type="SMART" id="SM00871">
    <property type="entry name" value="AraC_E_bind"/>
    <property type="match status" value="1"/>
</dbReference>
<dbReference type="SMART" id="SM00422">
    <property type="entry name" value="HTH_MERR"/>
    <property type="match status" value="1"/>
</dbReference>
<dbReference type="GO" id="GO:0003677">
    <property type="term" value="F:DNA binding"/>
    <property type="evidence" value="ECO:0007669"/>
    <property type="project" value="UniProtKB-KW"/>
</dbReference>
<evidence type="ECO:0000313" key="7">
    <source>
        <dbReference type="EMBL" id="RGR77054.1"/>
    </source>
</evidence>
<dbReference type="InterPro" id="IPR000551">
    <property type="entry name" value="MerR-type_HTH_dom"/>
</dbReference>
<dbReference type="EMBL" id="QRUP01000001">
    <property type="protein sequence ID" value="RGR77054.1"/>
    <property type="molecule type" value="Genomic_DNA"/>
</dbReference>
<dbReference type="PROSITE" id="PS50937">
    <property type="entry name" value="HTH_MERR_2"/>
    <property type="match status" value="1"/>
</dbReference>
<dbReference type="AlphaFoldDB" id="A0A412G6X7"/>
<evidence type="ECO:0000256" key="1">
    <source>
        <dbReference type="ARBA" id="ARBA00022491"/>
    </source>
</evidence>
<sequence>MLTIGEFSRICRVSTKTLRYYETMGLLQPWLVNPATGYRFYTADQFGTMRLINRLKAYNFTLEEIKLLVVTFNGERSSLSAALQEKKQELLRQKTLLNQRLRQLDGDIENLRQGCSLANAGDEIVVELTEMPAMTLLSRRLKVREGDFPQAYQQSFGILLDKLQKQRLTMEGSPMTLFHDDEFSEEGLDTEFAIPVRETTEETRLFQPGLCLKTVVSGLDADFPAVYARQIQWAEEEGYHNADALFEVYRSDPRDDPQAFCAEIYYPVRK</sequence>
<comment type="caution">
    <text evidence="7">The sequence shown here is derived from an EMBL/GenBank/DDBJ whole genome shotgun (WGS) entry which is preliminary data.</text>
</comment>
<evidence type="ECO:0000313" key="8">
    <source>
        <dbReference type="Proteomes" id="UP000284178"/>
    </source>
</evidence>
<keyword evidence="8" id="KW-1185">Reference proteome</keyword>
<reference evidence="7 8" key="1">
    <citation type="submission" date="2018-08" db="EMBL/GenBank/DDBJ databases">
        <title>A genome reference for cultivated species of the human gut microbiota.</title>
        <authorList>
            <person name="Zou Y."/>
            <person name="Xue W."/>
            <person name="Luo G."/>
        </authorList>
    </citation>
    <scope>NUCLEOTIDE SEQUENCE [LARGE SCALE GENOMIC DNA]</scope>
    <source>
        <strain evidence="7 8">AF24-29</strain>
    </source>
</reference>
<dbReference type="SUPFAM" id="SSF55136">
    <property type="entry name" value="Probable bacterial effector-binding domain"/>
    <property type="match status" value="1"/>
</dbReference>
<dbReference type="InterPro" id="IPR009061">
    <property type="entry name" value="DNA-bd_dom_put_sf"/>
</dbReference>
<evidence type="ECO:0000256" key="3">
    <source>
        <dbReference type="ARBA" id="ARBA00023125"/>
    </source>
</evidence>
<dbReference type="Pfam" id="PF06445">
    <property type="entry name" value="GyrI-like"/>
    <property type="match status" value="1"/>
</dbReference>